<dbReference type="InterPro" id="IPR027461">
    <property type="entry name" value="Carboxypeptidase_A_C_sf"/>
</dbReference>
<reference evidence="6" key="1">
    <citation type="journal article" date="2019" name="Int. J. Syst. Evol. Microbiol.">
        <title>The Global Catalogue of Microorganisms (GCM) 10K type strain sequencing project: providing services to taxonomists for standard genome sequencing and annotation.</title>
        <authorList>
            <consortium name="The Broad Institute Genomics Platform"/>
            <consortium name="The Broad Institute Genome Sequencing Center for Infectious Disease"/>
            <person name="Wu L."/>
            <person name="Ma J."/>
        </authorList>
    </citation>
    <scope>NUCLEOTIDE SEQUENCE [LARGE SCALE GENOMIC DNA]</scope>
    <source>
        <strain evidence="6">NBRC 112416</strain>
    </source>
</reference>
<evidence type="ECO:0000259" key="3">
    <source>
        <dbReference type="Pfam" id="PF02016"/>
    </source>
</evidence>
<dbReference type="SUPFAM" id="SSF141986">
    <property type="entry name" value="LD-carboxypeptidase A C-terminal domain-like"/>
    <property type="match status" value="1"/>
</dbReference>
<feature type="domain" description="LD-carboxypeptidase N-terminal" evidence="3">
    <location>
        <begin position="16"/>
        <end position="135"/>
    </location>
</feature>
<sequence>MLSLTKPRRLRPGDRVAAVTPSWGGPGTFPHRYEAGKRQMEETFGVKVVEMPHTLAEAGYLAEHPQARAEDLLRAFADPEIAGIVATIGGDDCIRLLPHLDLGVIRDNPKVFIGFSDTTALHFACIAAGLTSFYGPSLMAGFGENGGMHRYTADGVRKALFTDEAIGLVPVNDEGWTVERLDWARPELQSQKRVLEAATPPLVLQGTGVARGHLLGGCAEVIEMVKGTAWWPPLEAWRGAILFYETSEEAPPPRFIRYWLRSFAAQGILQVLNGILIARPDPGGNARYQEELEATFIECLAEAGLSQLPVLSRLDFGHTQPMLTLPYGAKAEINCTSGELLIAESGVV</sequence>
<keyword evidence="2" id="KW-0378">Hydrolase</keyword>
<dbReference type="RefSeq" id="WP_284339229.1">
    <property type="nucleotide sequence ID" value="NZ_BSNS01000006.1"/>
</dbReference>
<name>A0ABQ5W131_9HYPH</name>
<dbReference type="SUPFAM" id="SSF52317">
    <property type="entry name" value="Class I glutamine amidotransferase-like"/>
    <property type="match status" value="1"/>
</dbReference>
<dbReference type="CDD" id="cd07062">
    <property type="entry name" value="Peptidase_S66_mccF_like"/>
    <property type="match status" value="1"/>
</dbReference>
<gene>
    <name evidence="5" type="ORF">GCM10010862_10360</name>
</gene>
<keyword evidence="6" id="KW-1185">Reference proteome</keyword>
<dbReference type="PANTHER" id="PTHR30237">
    <property type="entry name" value="MURAMOYLTETRAPEPTIDE CARBOXYPEPTIDASE"/>
    <property type="match status" value="1"/>
</dbReference>
<organism evidence="5 6">
    <name type="scientific">Devosia nitrariae</name>
    <dbReference type="NCBI Taxonomy" id="2071872"/>
    <lineage>
        <taxon>Bacteria</taxon>
        <taxon>Pseudomonadati</taxon>
        <taxon>Pseudomonadota</taxon>
        <taxon>Alphaproteobacteria</taxon>
        <taxon>Hyphomicrobiales</taxon>
        <taxon>Devosiaceae</taxon>
        <taxon>Devosia</taxon>
    </lineage>
</organism>
<dbReference type="InterPro" id="IPR003507">
    <property type="entry name" value="S66_fam"/>
</dbReference>
<feature type="domain" description="LD-carboxypeptidase C-terminal" evidence="4">
    <location>
        <begin position="211"/>
        <end position="333"/>
    </location>
</feature>
<dbReference type="EMBL" id="BSNS01000006">
    <property type="protein sequence ID" value="GLQ53777.1"/>
    <property type="molecule type" value="Genomic_DNA"/>
</dbReference>
<dbReference type="PANTHER" id="PTHR30237:SF4">
    <property type="entry name" value="LD-CARBOXYPEPTIDASE C-TERMINAL DOMAIN-CONTAINING PROTEIN"/>
    <property type="match status" value="1"/>
</dbReference>
<dbReference type="InterPro" id="IPR027478">
    <property type="entry name" value="LdcA_N"/>
</dbReference>
<dbReference type="InterPro" id="IPR040449">
    <property type="entry name" value="Peptidase_S66_N"/>
</dbReference>
<dbReference type="PIRSF" id="PIRSF028757">
    <property type="entry name" value="LD-carboxypeptidase"/>
    <property type="match status" value="1"/>
</dbReference>
<dbReference type="Proteomes" id="UP001156691">
    <property type="component" value="Unassembled WGS sequence"/>
</dbReference>
<evidence type="ECO:0000313" key="5">
    <source>
        <dbReference type="EMBL" id="GLQ53777.1"/>
    </source>
</evidence>
<comment type="caution">
    <text evidence="5">The sequence shown here is derived from an EMBL/GenBank/DDBJ whole genome shotgun (WGS) entry which is preliminary data.</text>
</comment>
<dbReference type="Gene3D" id="3.50.30.60">
    <property type="entry name" value="LD-carboxypeptidase A C-terminal domain-like"/>
    <property type="match status" value="1"/>
</dbReference>
<evidence type="ECO:0000313" key="6">
    <source>
        <dbReference type="Proteomes" id="UP001156691"/>
    </source>
</evidence>
<proteinExistence type="inferred from homology"/>
<accession>A0ABQ5W131</accession>
<evidence type="ECO:0000259" key="4">
    <source>
        <dbReference type="Pfam" id="PF17676"/>
    </source>
</evidence>
<dbReference type="Pfam" id="PF17676">
    <property type="entry name" value="Peptidase_S66C"/>
    <property type="match status" value="1"/>
</dbReference>
<dbReference type="Gene3D" id="3.40.50.10740">
    <property type="entry name" value="Class I glutamine amidotransferase-like"/>
    <property type="match status" value="1"/>
</dbReference>
<comment type="similarity">
    <text evidence="1">Belongs to the peptidase S66 family.</text>
</comment>
<evidence type="ECO:0000256" key="2">
    <source>
        <dbReference type="ARBA" id="ARBA00022801"/>
    </source>
</evidence>
<dbReference type="InterPro" id="IPR040921">
    <property type="entry name" value="Peptidase_S66C"/>
</dbReference>
<dbReference type="Pfam" id="PF02016">
    <property type="entry name" value="Peptidase_S66"/>
    <property type="match status" value="1"/>
</dbReference>
<protein>
    <submittedName>
        <fullName evidence="5">LD-carboxypeptidase</fullName>
    </submittedName>
</protein>
<evidence type="ECO:0000256" key="1">
    <source>
        <dbReference type="ARBA" id="ARBA00010233"/>
    </source>
</evidence>
<dbReference type="InterPro" id="IPR029062">
    <property type="entry name" value="Class_I_gatase-like"/>
</dbReference>